<dbReference type="Proteomes" id="UP001239445">
    <property type="component" value="Unassembled WGS sequence"/>
</dbReference>
<feature type="compositionally biased region" description="Low complexity" evidence="1">
    <location>
        <begin position="215"/>
        <end position="231"/>
    </location>
</feature>
<dbReference type="Gene3D" id="3.10.129.10">
    <property type="entry name" value="Hotdog Thioesterase"/>
    <property type="match status" value="1"/>
</dbReference>
<dbReference type="PANTHER" id="PTHR28152">
    <property type="entry name" value="HYDROXYACYL-THIOESTER DEHYDRATASE TYPE 2, MITOCHONDRIAL"/>
    <property type="match status" value="1"/>
</dbReference>
<evidence type="ECO:0008006" key="4">
    <source>
        <dbReference type="Google" id="ProtNLM"/>
    </source>
</evidence>
<dbReference type="EMBL" id="MU839829">
    <property type="protein sequence ID" value="KAK1758300.1"/>
    <property type="molecule type" value="Genomic_DNA"/>
</dbReference>
<keyword evidence="3" id="KW-1185">Reference proteome</keyword>
<accession>A0AAJ0BHD4</accession>
<proteinExistence type="predicted"/>
<evidence type="ECO:0000256" key="1">
    <source>
        <dbReference type="SAM" id="MobiDB-lite"/>
    </source>
</evidence>
<dbReference type="FunFam" id="3.10.129.10:FF:000103">
    <property type="entry name" value="WGS project CABT00000000 data, contig 2.1"/>
    <property type="match status" value="1"/>
</dbReference>
<dbReference type="SUPFAM" id="SSF54637">
    <property type="entry name" value="Thioesterase/thiol ester dehydrase-isomerase"/>
    <property type="match status" value="1"/>
</dbReference>
<evidence type="ECO:0000313" key="2">
    <source>
        <dbReference type="EMBL" id="KAK1758300.1"/>
    </source>
</evidence>
<dbReference type="InterPro" id="IPR029069">
    <property type="entry name" value="HotDog_dom_sf"/>
</dbReference>
<feature type="region of interest" description="Disordered" evidence="1">
    <location>
        <begin position="214"/>
        <end position="257"/>
    </location>
</feature>
<sequence>MTQTIFRLHPVMLPMSSIRTMFKRVASSAGISGYPTTTSRSIVTAALTAAEAASQLQHTLVNKPVVRKQILDGNQLQKLSLTLGRAKLWPDMDVSRGTAPPVGTPLPPGYHLVYFTPSELEIDLGADGSDRVFNPPAPFTRRMWAGGRIQWPDLPLRVGERVEEVTRLVSATVKRRRADVGSEMILVEVEKQFWGERGLSIVDQRSWIFQRARDPLSSPSSTTATTQPLTSIRTATYPKSSAQDLPSPDDPDGPPERHLVWSPAGLFRFSALTFNAHMIHYNDPWTRQVEGHPAVVVHGPLNLICMLDYWRDNLQSSGQQAREVLYRATAPVYAEEAYRITAADTPAGGPASSLDRVAGRGEVRHEVLVKKGEVVCMRGDIISTNDPDI</sequence>
<name>A0AAJ0BHD4_9PEZI</name>
<dbReference type="InterPro" id="IPR052741">
    <property type="entry name" value="Mitochondrial_HTD2"/>
</dbReference>
<reference evidence="2" key="1">
    <citation type="submission" date="2023-06" db="EMBL/GenBank/DDBJ databases">
        <title>Genome-scale phylogeny and comparative genomics of the fungal order Sordariales.</title>
        <authorList>
            <consortium name="Lawrence Berkeley National Laboratory"/>
            <person name="Hensen N."/>
            <person name="Bonometti L."/>
            <person name="Westerberg I."/>
            <person name="Brannstrom I.O."/>
            <person name="Guillou S."/>
            <person name="Cros-Aarteil S."/>
            <person name="Calhoun S."/>
            <person name="Haridas S."/>
            <person name="Kuo A."/>
            <person name="Mondo S."/>
            <person name="Pangilinan J."/>
            <person name="Riley R."/>
            <person name="Labutti K."/>
            <person name="Andreopoulos B."/>
            <person name="Lipzen A."/>
            <person name="Chen C."/>
            <person name="Yanf M."/>
            <person name="Daum C."/>
            <person name="Ng V."/>
            <person name="Clum A."/>
            <person name="Steindorff A."/>
            <person name="Ohm R."/>
            <person name="Martin F."/>
            <person name="Silar P."/>
            <person name="Natvig D."/>
            <person name="Lalanne C."/>
            <person name="Gautier V."/>
            <person name="Ament-Velasquez S.L."/>
            <person name="Kruys A."/>
            <person name="Hutchinson M.I."/>
            <person name="Powell A.J."/>
            <person name="Barry K."/>
            <person name="Miller A.N."/>
            <person name="Grigoriev I.V."/>
            <person name="Debuchy R."/>
            <person name="Gladieux P."/>
            <person name="Thoren M.H."/>
            <person name="Johannesson H."/>
        </authorList>
    </citation>
    <scope>NUCLEOTIDE SEQUENCE</scope>
    <source>
        <strain evidence="2">PSN4</strain>
    </source>
</reference>
<dbReference type="AlphaFoldDB" id="A0AAJ0BHD4"/>
<organism evidence="2 3">
    <name type="scientific">Echria macrotheca</name>
    <dbReference type="NCBI Taxonomy" id="438768"/>
    <lineage>
        <taxon>Eukaryota</taxon>
        <taxon>Fungi</taxon>
        <taxon>Dikarya</taxon>
        <taxon>Ascomycota</taxon>
        <taxon>Pezizomycotina</taxon>
        <taxon>Sordariomycetes</taxon>
        <taxon>Sordariomycetidae</taxon>
        <taxon>Sordariales</taxon>
        <taxon>Schizotheciaceae</taxon>
        <taxon>Echria</taxon>
    </lineage>
</organism>
<evidence type="ECO:0000313" key="3">
    <source>
        <dbReference type="Proteomes" id="UP001239445"/>
    </source>
</evidence>
<dbReference type="PANTHER" id="PTHR28152:SF2">
    <property type="entry name" value="N-TERMINAL OF MAOC-LIKE DEHYDRATASE DOMAIN-CONTAINING PROTEIN"/>
    <property type="match status" value="1"/>
</dbReference>
<feature type="compositionally biased region" description="Polar residues" evidence="1">
    <location>
        <begin position="232"/>
        <end position="243"/>
    </location>
</feature>
<protein>
    <recommendedName>
        <fullName evidence="4">Mesaconyl-C4 CoA hydratase</fullName>
    </recommendedName>
</protein>
<dbReference type="GO" id="GO:0005739">
    <property type="term" value="C:mitochondrion"/>
    <property type="evidence" value="ECO:0007669"/>
    <property type="project" value="TreeGrafter"/>
</dbReference>
<comment type="caution">
    <text evidence="2">The sequence shown here is derived from an EMBL/GenBank/DDBJ whole genome shotgun (WGS) entry which is preliminary data.</text>
</comment>
<gene>
    <name evidence="2" type="ORF">QBC47DRAFT_374243</name>
</gene>
<dbReference type="GO" id="GO:0019171">
    <property type="term" value="F:(3R)-hydroxyacyl-[acyl-carrier-protein] dehydratase activity"/>
    <property type="evidence" value="ECO:0007669"/>
    <property type="project" value="TreeGrafter"/>
</dbReference>